<keyword evidence="5" id="KW-1185">Reference proteome</keyword>
<feature type="transmembrane region" description="Helical" evidence="2">
    <location>
        <begin position="65"/>
        <end position="87"/>
    </location>
</feature>
<feature type="transmembrane region" description="Helical" evidence="2">
    <location>
        <begin position="259"/>
        <end position="280"/>
    </location>
</feature>
<feature type="transmembrane region" description="Helical" evidence="2">
    <location>
        <begin position="227"/>
        <end position="247"/>
    </location>
</feature>
<comment type="caution">
    <text evidence="4">The sequence shown here is derived from an EMBL/GenBank/DDBJ whole genome shotgun (WGS) entry which is preliminary data.</text>
</comment>
<evidence type="ECO:0000313" key="5">
    <source>
        <dbReference type="Proteomes" id="UP001164286"/>
    </source>
</evidence>
<dbReference type="Pfam" id="PF20152">
    <property type="entry name" value="DUF6534"/>
    <property type="match status" value="1"/>
</dbReference>
<gene>
    <name evidence="4" type="ORF">MKK02DRAFT_44890</name>
</gene>
<dbReference type="PANTHER" id="PTHR40465:SF1">
    <property type="entry name" value="DUF6534 DOMAIN-CONTAINING PROTEIN"/>
    <property type="match status" value="1"/>
</dbReference>
<dbReference type="RefSeq" id="XP_052945964.1">
    <property type="nucleotide sequence ID" value="XM_053093135.1"/>
</dbReference>
<evidence type="ECO:0000259" key="3">
    <source>
        <dbReference type="Pfam" id="PF20152"/>
    </source>
</evidence>
<dbReference type="GeneID" id="77732340"/>
<proteinExistence type="predicted"/>
<keyword evidence="2" id="KW-1133">Transmembrane helix</keyword>
<keyword evidence="2" id="KW-0472">Membrane</keyword>
<feature type="transmembrane region" description="Helical" evidence="2">
    <location>
        <begin position="107"/>
        <end position="125"/>
    </location>
</feature>
<evidence type="ECO:0000256" key="1">
    <source>
        <dbReference type="SAM" id="MobiDB-lite"/>
    </source>
</evidence>
<reference evidence="4" key="1">
    <citation type="journal article" date="2022" name="G3 (Bethesda)">
        <title>High quality genome of the basidiomycete yeast Dioszegia hungarica PDD-24b-2 isolated from cloud water.</title>
        <authorList>
            <person name="Jarrige D."/>
            <person name="Haridas S."/>
            <person name="Bleykasten-Grosshans C."/>
            <person name="Joly M."/>
            <person name="Nadalig T."/>
            <person name="Sancelme M."/>
            <person name="Vuilleumier S."/>
            <person name="Grigoriev I.V."/>
            <person name="Amato P."/>
            <person name="Bringel F."/>
        </authorList>
    </citation>
    <scope>NUCLEOTIDE SEQUENCE</scope>
    <source>
        <strain evidence="4">PDD-24b-2</strain>
    </source>
</reference>
<evidence type="ECO:0000313" key="4">
    <source>
        <dbReference type="EMBL" id="KAI9636187.1"/>
    </source>
</evidence>
<keyword evidence="2" id="KW-0812">Transmembrane</keyword>
<accession>A0AA38H903</accession>
<evidence type="ECO:0000256" key="2">
    <source>
        <dbReference type="SAM" id="Phobius"/>
    </source>
</evidence>
<name>A0AA38H903_9TREE</name>
<feature type="transmembrane region" description="Helical" evidence="2">
    <location>
        <begin position="186"/>
        <end position="207"/>
    </location>
</feature>
<feature type="domain" description="DUF6534" evidence="3">
    <location>
        <begin position="192"/>
        <end position="283"/>
    </location>
</feature>
<organism evidence="4 5">
    <name type="scientific">Dioszegia hungarica</name>
    <dbReference type="NCBI Taxonomy" id="4972"/>
    <lineage>
        <taxon>Eukaryota</taxon>
        <taxon>Fungi</taxon>
        <taxon>Dikarya</taxon>
        <taxon>Basidiomycota</taxon>
        <taxon>Agaricomycotina</taxon>
        <taxon>Tremellomycetes</taxon>
        <taxon>Tremellales</taxon>
        <taxon>Bulleribasidiaceae</taxon>
        <taxon>Dioszegia</taxon>
    </lineage>
</organism>
<feature type="region of interest" description="Disordered" evidence="1">
    <location>
        <begin position="300"/>
        <end position="347"/>
    </location>
</feature>
<feature type="transmembrane region" description="Helical" evidence="2">
    <location>
        <begin position="137"/>
        <end position="166"/>
    </location>
</feature>
<dbReference type="EMBL" id="JAKWFO010000005">
    <property type="protein sequence ID" value="KAI9636187.1"/>
    <property type="molecule type" value="Genomic_DNA"/>
</dbReference>
<dbReference type="Proteomes" id="UP001164286">
    <property type="component" value="Unassembled WGS sequence"/>
</dbReference>
<dbReference type="AlphaFoldDB" id="A0AA38H903"/>
<sequence>MDQPAELDLNAEVWKLSGTKQDQVLIYVAVAVAAQGMILCVVLVTTGRYISHFRNTDSQLTRGGVILGSALACGAFGMQCFQLQLYVVHATSDIPSVLRTDALCNTAYRLLGGIFSLVAMTFYSNRIWRLSGRRWTVIVPLAVLIFSAFALMLATVVIGFTFPILTHESLPSMRSFFERQTAVVRAHGAVTFASDAIISGSLVYLLLRTRNSIFGAEGDRGIVSRILIIMGEAMVPPTIAIAVLTIGTSRVGGGAIIDWKRILFATLPLLYYQSLLYSLVARRKVRRLLDERGVAAQYRLESSHTTKQHKAAVGGSSSGRDGARVTDSAGREASGSADQLKGDRLEW</sequence>
<feature type="transmembrane region" description="Helical" evidence="2">
    <location>
        <begin position="24"/>
        <end position="44"/>
    </location>
</feature>
<dbReference type="InterPro" id="IPR045339">
    <property type="entry name" value="DUF6534"/>
</dbReference>
<protein>
    <recommendedName>
        <fullName evidence="3">DUF6534 domain-containing protein</fullName>
    </recommendedName>
</protein>
<dbReference type="PANTHER" id="PTHR40465">
    <property type="entry name" value="CHROMOSOME 1, WHOLE GENOME SHOTGUN SEQUENCE"/>
    <property type="match status" value="1"/>
</dbReference>